<dbReference type="WBParaSite" id="L893_g32403.t1">
    <property type="protein sequence ID" value="L893_g32403.t1"/>
    <property type="gene ID" value="L893_g32403"/>
</dbReference>
<name>A0A1I8A473_9BILA</name>
<protein>
    <submittedName>
        <fullName evidence="2">DRBM domain-containing protein</fullName>
    </submittedName>
</protein>
<keyword evidence="1" id="KW-1185">Reference proteome</keyword>
<reference evidence="2" key="1">
    <citation type="submission" date="2016-11" db="UniProtKB">
        <authorList>
            <consortium name="WormBaseParasite"/>
        </authorList>
    </citation>
    <scope>IDENTIFICATION</scope>
</reference>
<accession>A0A1I8A473</accession>
<sequence>MDSVPYAFVDSTVELFGRITLNQVAQEVIHPLWKAGVDVHYRNRKYYKVYVYMTENGVKFLTNTGCDDLEPIRKNRRFARIETIINSDVWDGNRSERAKRRGAEEAIQMLKTVASH</sequence>
<proteinExistence type="predicted"/>
<organism evidence="1 2">
    <name type="scientific">Steinernema glaseri</name>
    <dbReference type="NCBI Taxonomy" id="37863"/>
    <lineage>
        <taxon>Eukaryota</taxon>
        <taxon>Metazoa</taxon>
        <taxon>Ecdysozoa</taxon>
        <taxon>Nematoda</taxon>
        <taxon>Chromadorea</taxon>
        <taxon>Rhabditida</taxon>
        <taxon>Tylenchina</taxon>
        <taxon>Panagrolaimomorpha</taxon>
        <taxon>Strongyloidoidea</taxon>
        <taxon>Steinernematidae</taxon>
        <taxon>Steinernema</taxon>
    </lineage>
</organism>
<dbReference type="Proteomes" id="UP000095287">
    <property type="component" value="Unplaced"/>
</dbReference>
<evidence type="ECO:0000313" key="2">
    <source>
        <dbReference type="WBParaSite" id="L893_g32403.t1"/>
    </source>
</evidence>
<evidence type="ECO:0000313" key="1">
    <source>
        <dbReference type="Proteomes" id="UP000095287"/>
    </source>
</evidence>
<dbReference type="AlphaFoldDB" id="A0A1I8A473"/>